<dbReference type="InterPro" id="IPR018076">
    <property type="entry name" value="T2SS_GspF_dom"/>
</dbReference>
<dbReference type="GO" id="GO:0005886">
    <property type="term" value="C:plasma membrane"/>
    <property type="evidence" value="ECO:0007669"/>
    <property type="project" value="UniProtKB-SubCell"/>
</dbReference>
<keyword evidence="10" id="KW-1185">Reference proteome</keyword>
<evidence type="ECO:0000259" key="8">
    <source>
        <dbReference type="Pfam" id="PF00482"/>
    </source>
</evidence>
<comment type="caution">
    <text evidence="9">The sequence shown here is derived from an EMBL/GenBank/DDBJ whole genome shotgun (WGS) entry which is preliminary data.</text>
</comment>
<name>A0A848GBE7_9RHOO</name>
<evidence type="ECO:0000256" key="7">
    <source>
        <dbReference type="SAM" id="Phobius"/>
    </source>
</evidence>
<feature type="transmembrane region" description="Helical" evidence="7">
    <location>
        <begin position="370"/>
        <end position="391"/>
    </location>
</feature>
<dbReference type="AlphaFoldDB" id="A0A848GBE7"/>
<evidence type="ECO:0000256" key="2">
    <source>
        <dbReference type="ARBA" id="ARBA00005745"/>
    </source>
</evidence>
<evidence type="ECO:0000313" key="9">
    <source>
        <dbReference type="EMBL" id="NML26841.1"/>
    </source>
</evidence>
<protein>
    <submittedName>
        <fullName evidence="9">Type II secretion system F family protein</fullName>
    </submittedName>
</protein>
<sequence length="399" mass="43517">MGLFTYRAMDPHGQIVRGHMESSSLAELEARLQRLELDLIHGSDARSHWRWQPRPVPRRELINLCFQLEQLLGAGVPVTDSLNDLADAIRQPRLRQVVADLASGIEGGASLSQALAQHPDVFDAVFCNLVRAGEYSGRLPEVLRALCEAFKRDDELAAYARRMAIYPAIVGLMVLAALGVALVYVVPELARLFQTAGLPLPWQTRLLIALSRGVTHYGALLLFATAAAALALRQALGRPALRLRYDAAILRVPVLGALRSKIAMARFSGLFAMMYASGITVLDALRAAENVVGNTALQAGLRQAGRSIEDGRSVSEAFAEVSHFPPLVTRMIRVGERTGGLDKALSNVSYFYDRDVREAIEKLQAGIEPALTLILGGLLLAVMSAVMMPVYDIVTRLKF</sequence>
<dbReference type="PANTHER" id="PTHR30012:SF0">
    <property type="entry name" value="TYPE II SECRETION SYSTEM PROTEIN F-RELATED"/>
    <property type="match status" value="1"/>
</dbReference>
<feature type="transmembrane region" description="Helical" evidence="7">
    <location>
        <begin position="164"/>
        <end position="186"/>
    </location>
</feature>
<organism evidence="9 10">
    <name type="scientific">Zoogloea dura</name>
    <dbReference type="NCBI Taxonomy" id="2728840"/>
    <lineage>
        <taxon>Bacteria</taxon>
        <taxon>Pseudomonadati</taxon>
        <taxon>Pseudomonadota</taxon>
        <taxon>Betaproteobacteria</taxon>
        <taxon>Rhodocyclales</taxon>
        <taxon>Zoogloeaceae</taxon>
        <taxon>Zoogloea</taxon>
    </lineage>
</organism>
<keyword evidence="6 7" id="KW-0472">Membrane</keyword>
<keyword evidence="3" id="KW-1003">Cell membrane</keyword>
<evidence type="ECO:0000256" key="5">
    <source>
        <dbReference type="ARBA" id="ARBA00022989"/>
    </source>
</evidence>
<evidence type="ECO:0000256" key="4">
    <source>
        <dbReference type="ARBA" id="ARBA00022692"/>
    </source>
</evidence>
<dbReference type="RefSeq" id="WP_169146382.1">
    <property type="nucleotide sequence ID" value="NZ_JABBGA010000010.1"/>
</dbReference>
<proteinExistence type="inferred from homology"/>
<dbReference type="PRINTS" id="PR00812">
    <property type="entry name" value="BCTERIALGSPF"/>
</dbReference>
<evidence type="ECO:0000256" key="6">
    <source>
        <dbReference type="ARBA" id="ARBA00023136"/>
    </source>
</evidence>
<comment type="similarity">
    <text evidence="2">Belongs to the GSP F family.</text>
</comment>
<accession>A0A848GBE7</accession>
<feature type="domain" description="Type II secretion system protein GspF" evidence="8">
    <location>
        <begin position="267"/>
        <end position="389"/>
    </location>
</feature>
<reference evidence="9 10" key="1">
    <citation type="submission" date="2020-04" db="EMBL/GenBank/DDBJ databases">
        <title>Zoogloea sp. G-4-1-14 isolated from soil.</title>
        <authorList>
            <person name="Dahal R.H."/>
        </authorList>
    </citation>
    <scope>NUCLEOTIDE SEQUENCE [LARGE SCALE GENOMIC DNA]</scope>
    <source>
        <strain evidence="9 10">G-4-1-14</strain>
    </source>
</reference>
<dbReference type="Gene3D" id="1.20.81.30">
    <property type="entry name" value="Type II secretion system (T2SS), domain F"/>
    <property type="match status" value="2"/>
</dbReference>
<feature type="transmembrane region" description="Helical" evidence="7">
    <location>
        <begin position="206"/>
        <end position="232"/>
    </location>
</feature>
<dbReference type="Proteomes" id="UP000580043">
    <property type="component" value="Unassembled WGS sequence"/>
</dbReference>
<dbReference type="PANTHER" id="PTHR30012">
    <property type="entry name" value="GENERAL SECRETION PATHWAY PROTEIN"/>
    <property type="match status" value="1"/>
</dbReference>
<feature type="domain" description="Type II secretion system protein GspF" evidence="8">
    <location>
        <begin position="67"/>
        <end position="187"/>
    </location>
</feature>
<evidence type="ECO:0000256" key="3">
    <source>
        <dbReference type="ARBA" id="ARBA00022475"/>
    </source>
</evidence>
<dbReference type="InterPro" id="IPR042094">
    <property type="entry name" value="T2SS_GspF_sf"/>
</dbReference>
<gene>
    <name evidence="9" type="ORF">HHL15_13885</name>
</gene>
<evidence type="ECO:0000256" key="1">
    <source>
        <dbReference type="ARBA" id="ARBA00004651"/>
    </source>
</evidence>
<keyword evidence="5 7" id="KW-1133">Transmembrane helix</keyword>
<comment type="subcellular location">
    <subcellularLocation>
        <location evidence="1">Cell membrane</location>
        <topology evidence="1">Multi-pass membrane protein</topology>
    </subcellularLocation>
</comment>
<keyword evidence="4 7" id="KW-0812">Transmembrane</keyword>
<evidence type="ECO:0000313" key="10">
    <source>
        <dbReference type="Proteomes" id="UP000580043"/>
    </source>
</evidence>
<dbReference type="EMBL" id="JABBGA010000010">
    <property type="protein sequence ID" value="NML26841.1"/>
    <property type="molecule type" value="Genomic_DNA"/>
</dbReference>
<dbReference type="Pfam" id="PF00482">
    <property type="entry name" value="T2SSF"/>
    <property type="match status" value="2"/>
</dbReference>
<dbReference type="InterPro" id="IPR003004">
    <property type="entry name" value="GspF/PilC"/>
</dbReference>